<sequence>MIMNPDLTKREADVAITTFDPDATELEQIFLHERKLQLFASQRYLDKMGLPQRAEDLESHKIILFDTRSMPITNKLNKD</sequence>
<dbReference type="SUPFAM" id="SSF53850">
    <property type="entry name" value="Periplasmic binding protein-like II"/>
    <property type="match status" value="1"/>
</dbReference>
<reference evidence="2 3" key="1">
    <citation type="submission" date="2015-03" db="EMBL/GenBank/DDBJ databases">
        <title>Caedibacter varicaedens, whole genome shotgun sequence.</title>
        <authorList>
            <person name="Suzuki H."/>
            <person name="Dapper A.L."/>
            <person name="Gibson A.K."/>
            <person name="Jackson C."/>
            <person name="Lee H."/>
            <person name="Pejaver V.R."/>
            <person name="Doak T."/>
            <person name="Lynch M."/>
        </authorList>
    </citation>
    <scope>NUCLEOTIDE SEQUENCE [LARGE SCALE GENOMIC DNA]</scope>
</reference>
<dbReference type="AlphaFoldDB" id="A0A0K8MER2"/>
<gene>
    <name evidence="2" type="ORF">Cva_01682</name>
</gene>
<keyword evidence="3" id="KW-1185">Reference proteome</keyword>
<dbReference type="STRING" id="1629334.Cva_01682"/>
<protein>
    <submittedName>
        <fullName evidence="2">LysR substrate binding domain protein</fullName>
    </submittedName>
</protein>
<accession>A0A0K8MER2</accession>
<name>A0A0K8MER2_9PROT</name>
<organism evidence="2 3">
    <name type="scientific">Caedimonas varicaedens</name>
    <dbReference type="NCBI Taxonomy" id="1629334"/>
    <lineage>
        <taxon>Bacteria</taxon>
        <taxon>Pseudomonadati</taxon>
        <taxon>Pseudomonadota</taxon>
        <taxon>Alphaproteobacteria</taxon>
        <taxon>Holosporales</taxon>
        <taxon>Caedimonadaceae</taxon>
        <taxon>Caedimonas</taxon>
    </lineage>
</organism>
<evidence type="ECO:0000313" key="2">
    <source>
        <dbReference type="EMBL" id="GAO99010.1"/>
    </source>
</evidence>
<dbReference type="Gene3D" id="3.40.190.10">
    <property type="entry name" value="Periplasmic binding protein-like II"/>
    <property type="match status" value="2"/>
</dbReference>
<dbReference type="EMBL" id="BBVC01000114">
    <property type="protein sequence ID" value="GAO99010.1"/>
    <property type="molecule type" value="Genomic_DNA"/>
</dbReference>
<evidence type="ECO:0000259" key="1">
    <source>
        <dbReference type="Pfam" id="PF03466"/>
    </source>
</evidence>
<evidence type="ECO:0000313" key="3">
    <source>
        <dbReference type="Proteomes" id="UP000036771"/>
    </source>
</evidence>
<dbReference type="Pfam" id="PF03466">
    <property type="entry name" value="LysR_substrate"/>
    <property type="match status" value="1"/>
</dbReference>
<dbReference type="InterPro" id="IPR005119">
    <property type="entry name" value="LysR_subst-bd"/>
</dbReference>
<feature type="domain" description="LysR substrate-binding" evidence="1">
    <location>
        <begin position="7"/>
        <end position="68"/>
    </location>
</feature>
<proteinExistence type="predicted"/>
<dbReference type="OrthoDB" id="9798121at2"/>
<comment type="caution">
    <text evidence="2">The sequence shown here is derived from an EMBL/GenBank/DDBJ whole genome shotgun (WGS) entry which is preliminary data.</text>
</comment>
<dbReference type="Proteomes" id="UP000036771">
    <property type="component" value="Unassembled WGS sequence"/>
</dbReference>